<organism evidence="5 6">
    <name type="scientific">Wickerhamiella sorbophila</name>
    <dbReference type="NCBI Taxonomy" id="45607"/>
    <lineage>
        <taxon>Eukaryota</taxon>
        <taxon>Fungi</taxon>
        <taxon>Dikarya</taxon>
        <taxon>Ascomycota</taxon>
        <taxon>Saccharomycotina</taxon>
        <taxon>Dipodascomycetes</taxon>
        <taxon>Dipodascales</taxon>
        <taxon>Trichomonascaceae</taxon>
        <taxon>Wickerhamiella</taxon>
    </lineage>
</organism>
<dbReference type="OrthoDB" id="539213at2759"/>
<evidence type="ECO:0000313" key="5">
    <source>
        <dbReference type="EMBL" id="PRT56027.1"/>
    </source>
</evidence>
<comment type="caution">
    <text evidence="5">The sequence shown here is derived from an EMBL/GenBank/DDBJ whole genome shotgun (WGS) entry which is preliminary data.</text>
</comment>
<feature type="compositionally biased region" description="Basic and acidic residues" evidence="4">
    <location>
        <begin position="199"/>
        <end position="214"/>
    </location>
</feature>
<dbReference type="Pfam" id="PF12796">
    <property type="entry name" value="Ank_2"/>
    <property type="match status" value="1"/>
</dbReference>
<dbReference type="GeneID" id="36517395"/>
<dbReference type="PANTHER" id="PTHR24171">
    <property type="entry name" value="ANKYRIN REPEAT DOMAIN-CONTAINING PROTEIN 39-RELATED"/>
    <property type="match status" value="1"/>
</dbReference>
<dbReference type="SMART" id="SM00248">
    <property type="entry name" value="ANK"/>
    <property type="match status" value="5"/>
</dbReference>
<dbReference type="InterPro" id="IPR036770">
    <property type="entry name" value="Ankyrin_rpt-contain_sf"/>
</dbReference>
<accession>A0A2T0FM28</accession>
<dbReference type="RefSeq" id="XP_024665972.1">
    <property type="nucleotide sequence ID" value="XM_024810204.1"/>
</dbReference>
<feature type="repeat" description="ANK" evidence="3">
    <location>
        <begin position="174"/>
        <end position="206"/>
    </location>
</feature>
<keyword evidence="6" id="KW-1185">Reference proteome</keyword>
<dbReference type="PROSITE" id="PS50297">
    <property type="entry name" value="ANK_REP_REGION"/>
    <property type="match status" value="4"/>
</dbReference>
<dbReference type="SUPFAM" id="SSF48403">
    <property type="entry name" value="Ankyrin repeat"/>
    <property type="match status" value="1"/>
</dbReference>
<feature type="repeat" description="ANK" evidence="3">
    <location>
        <begin position="108"/>
        <end position="140"/>
    </location>
</feature>
<sequence>MSAVDIRQLLLDGKTQLVCQEATANPKALLETDDDGRIALQWAVSLNNLEAATVIFKTTQSLRDFNIDHADEAGWTTLHIAASIGNKKLVQLLLSHDPPASVKTVANSGQTPLFVAVSKGHLDIVNILLDAKASPSAKDRNGTTPLQRASAAGLVELVARLLDAGAPINASDNQGWTALHHAQAERRTDVVELLLSRGADPEKKTKDDETYKDL</sequence>
<name>A0A2T0FM28_9ASCO</name>
<reference evidence="5 6" key="1">
    <citation type="submission" date="2017-04" db="EMBL/GenBank/DDBJ databases">
        <title>Genome sequencing of [Candida] sorbophila.</title>
        <authorList>
            <person name="Ahn J.O."/>
        </authorList>
    </citation>
    <scope>NUCLEOTIDE SEQUENCE [LARGE SCALE GENOMIC DNA]</scope>
    <source>
        <strain evidence="5 6">DS02</strain>
    </source>
</reference>
<gene>
    <name evidence="5" type="ORF">B9G98_03647</name>
</gene>
<dbReference type="InterPro" id="IPR002110">
    <property type="entry name" value="Ankyrin_rpt"/>
</dbReference>
<dbReference type="PRINTS" id="PR01415">
    <property type="entry name" value="ANKYRIN"/>
</dbReference>
<evidence type="ECO:0000256" key="1">
    <source>
        <dbReference type="ARBA" id="ARBA00022737"/>
    </source>
</evidence>
<evidence type="ECO:0000256" key="4">
    <source>
        <dbReference type="SAM" id="MobiDB-lite"/>
    </source>
</evidence>
<proteinExistence type="predicted"/>
<dbReference type="Gene3D" id="1.25.40.20">
    <property type="entry name" value="Ankyrin repeat-containing domain"/>
    <property type="match status" value="1"/>
</dbReference>
<dbReference type="EMBL" id="NDIQ01000022">
    <property type="protein sequence ID" value="PRT56027.1"/>
    <property type="molecule type" value="Genomic_DNA"/>
</dbReference>
<dbReference type="PROSITE" id="PS50088">
    <property type="entry name" value="ANK_REPEAT"/>
    <property type="match status" value="4"/>
</dbReference>
<dbReference type="Pfam" id="PF13637">
    <property type="entry name" value="Ank_4"/>
    <property type="match status" value="1"/>
</dbReference>
<dbReference type="Proteomes" id="UP000238350">
    <property type="component" value="Unassembled WGS sequence"/>
</dbReference>
<keyword evidence="1" id="KW-0677">Repeat</keyword>
<evidence type="ECO:0000256" key="2">
    <source>
        <dbReference type="ARBA" id="ARBA00023043"/>
    </source>
</evidence>
<dbReference type="GO" id="GO:0000502">
    <property type="term" value="C:proteasome complex"/>
    <property type="evidence" value="ECO:0007669"/>
    <property type="project" value="UniProtKB-KW"/>
</dbReference>
<dbReference type="STRING" id="45607.A0A2T0FM28"/>
<dbReference type="PANTHER" id="PTHR24171:SF11">
    <property type="entry name" value="26S PROTEASOME NON-ATPASE REGULATORY SUBUNIT 10"/>
    <property type="match status" value="1"/>
</dbReference>
<keyword evidence="5" id="KW-0647">Proteasome</keyword>
<evidence type="ECO:0000256" key="3">
    <source>
        <dbReference type="PROSITE-ProRule" id="PRU00023"/>
    </source>
</evidence>
<evidence type="ECO:0000313" key="6">
    <source>
        <dbReference type="Proteomes" id="UP000238350"/>
    </source>
</evidence>
<dbReference type="AlphaFoldDB" id="A0A2T0FM28"/>
<feature type="repeat" description="ANK" evidence="3">
    <location>
        <begin position="73"/>
        <end position="105"/>
    </location>
</feature>
<keyword evidence="2 3" id="KW-0040">ANK repeat</keyword>
<feature type="repeat" description="ANK" evidence="3">
    <location>
        <begin position="141"/>
        <end position="173"/>
    </location>
</feature>
<protein>
    <submittedName>
        <fullName evidence="5">Putative 26S proteasome regulatory subunit p28</fullName>
    </submittedName>
</protein>
<feature type="region of interest" description="Disordered" evidence="4">
    <location>
        <begin position="195"/>
        <end position="214"/>
    </location>
</feature>